<dbReference type="RefSeq" id="WP_134369130.1">
    <property type="nucleotide sequence ID" value="NZ_SOGN01000024.1"/>
</dbReference>
<keyword evidence="3" id="KW-1003">Cell membrane</keyword>
<feature type="compositionally biased region" description="Polar residues" evidence="11">
    <location>
        <begin position="316"/>
        <end position="329"/>
    </location>
</feature>
<keyword evidence="5 12" id="KW-1133">Transmembrane helix</keyword>
<keyword evidence="15" id="KW-1185">Reference proteome</keyword>
<comment type="subcellular location">
    <subcellularLocation>
        <location evidence="2">Cell membrane</location>
    </subcellularLocation>
    <subcellularLocation>
        <location evidence="1">Membrane</location>
        <topology evidence="1">Single-pass membrane protein</topology>
    </subcellularLocation>
</comment>
<evidence type="ECO:0000256" key="10">
    <source>
        <dbReference type="ARBA" id="ARBA00030803"/>
    </source>
</evidence>
<feature type="compositionally biased region" description="Low complexity" evidence="11">
    <location>
        <begin position="97"/>
        <end position="131"/>
    </location>
</feature>
<dbReference type="OrthoDB" id="153510at2"/>
<evidence type="ECO:0000256" key="5">
    <source>
        <dbReference type="ARBA" id="ARBA00022989"/>
    </source>
</evidence>
<evidence type="ECO:0000256" key="3">
    <source>
        <dbReference type="ARBA" id="ARBA00022475"/>
    </source>
</evidence>
<evidence type="ECO:0000313" key="14">
    <source>
        <dbReference type="EMBL" id="TFC82614.1"/>
    </source>
</evidence>
<evidence type="ECO:0000256" key="12">
    <source>
        <dbReference type="SAM" id="Phobius"/>
    </source>
</evidence>
<keyword evidence="4 12" id="KW-0812">Transmembrane</keyword>
<protein>
    <recommendedName>
        <fullName evidence="10">Regulator of SigK</fullName>
    </recommendedName>
    <alternativeName>
        <fullName evidence="9">Sigma-K anti-sigma factor RskA</fullName>
    </alternativeName>
</protein>
<feature type="domain" description="Anti-sigma K factor RskA C-terminal" evidence="13">
    <location>
        <begin position="185"/>
        <end position="323"/>
    </location>
</feature>
<feature type="region of interest" description="Disordered" evidence="11">
    <location>
        <begin position="1"/>
        <end position="22"/>
    </location>
</feature>
<keyword evidence="6" id="KW-0805">Transcription regulation</keyword>
<proteinExistence type="predicted"/>
<dbReference type="GO" id="GO:0016989">
    <property type="term" value="F:sigma factor antagonist activity"/>
    <property type="evidence" value="ECO:0007669"/>
    <property type="project" value="TreeGrafter"/>
</dbReference>
<feature type="transmembrane region" description="Helical" evidence="12">
    <location>
        <begin position="182"/>
        <end position="202"/>
    </location>
</feature>
<feature type="region of interest" description="Disordered" evidence="11">
    <location>
        <begin position="306"/>
        <end position="329"/>
    </location>
</feature>
<evidence type="ECO:0000256" key="1">
    <source>
        <dbReference type="ARBA" id="ARBA00004167"/>
    </source>
</evidence>
<keyword evidence="7 12" id="KW-0472">Membrane</keyword>
<dbReference type="Gene3D" id="1.10.10.1320">
    <property type="entry name" value="Anti-sigma factor, zinc-finger domain"/>
    <property type="match status" value="1"/>
</dbReference>
<sequence>MSDNTRDDETRNTAGENPGELAGAYALHALGEEDAADYEEHLAASEQARIEAAELSDTAVALGLAVAPVQPPAALKASLMARLASTPQLAPLPGDQTAPAAAPAAPPATAAATAAGTASEEPAAPRLAPAPQLESSRSWPEATDAPAPPNDPAPNPGTAPERAAPERTAAERARVRWFQRPASVLAAAAAAVALFAGGTFVGQSLESDQFAQEQAAGLVQITAASDTQRASATTADGQEATLVWSEERGLSALLVDDLPALSSDQDYQLWYIGGSGAVSAGTFDSSGSGTVWRVLDGSLTAGDTIGVTVEPKGGSKQPTSDPILAIQSS</sequence>
<feature type="region of interest" description="Disordered" evidence="11">
    <location>
        <begin position="88"/>
        <end position="171"/>
    </location>
</feature>
<evidence type="ECO:0000256" key="11">
    <source>
        <dbReference type="SAM" id="MobiDB-lite"/>
    </source>
</evidence>
<dbReference type="AlphaFoldDB" id="A0A4R8XTS8"/>
<accession>A0A4R8XTS8</accession>
<feature type="compositionally biased region" description="Pro residues" evidence="11">
    <location>
        <begin position="146"/>
        <end position="157"/>
    </location>
</feature>
<dbReference type="PANTHER" id="PTHR37461:SF1">
    <property type="entry name" value="ANTI-SIGMA-K FACTOR RSKA"/>
    <property type="match status" value="1"/>
</dbReference>
<evidence type="ECO:0000313" key="15">
    <source>
        <dbReference type="Proteomes" id="UP000298433"/>
    </source>
</evidence>
<dbReference type="PANTHER" id="PTHR37461">
    <property type="entry name" value="ANTI-SIGMA-K FACTOR RSKA"/>
    <property type="match status" value="1"/>
</dbReference>
<dbReference type="InterPro" id="IPR051474">
    <property type="entry name" value="Anti-sigma-K/W_factor"/>
</dbReference>
<evidence type="ECO:0000256" key="6">
    <source>
        <dbReference type="ARBA" id="ARBA00023015"/>
    </source>
</evidence>
<evidence type="ECO:0000259" key="13">
    <source>
        <dbReference type="Pfam" id="PF10099"/>
    </source>
</evidence>
<dbReference type="InterPro" id="IPR041916">
    <property type="entry name" value="Anti_sigma_zinc_sf"/>
</dbReference>
<feature type="compositionally biased region" description="Basic and acidic residues" evidence="11">
    <location>
        <begin position="1"/>
        <end position="11"/>
    </location>
</feature>
<dbReference type="GO" id="GO:0006417">
    <property type="term" value="P:regulation of translation"/>
    <property type="evidence" value="ECO:0007669"/>
    <property type="project" value="TreeGrafter"/>
</dbReference>
<name>A0A4R8XTS8_9MICO</name>
<reference evidence="14 15" key="1">
    <citation type="submission" date="2019-03" db="EMBL/GenBank/DDBJ databases">
        <title>Genomics of glacier-inhabiting Cryobacterium strains.</title>
        <authorList>
            <person name="Liu Q."/>
            <person name="Xin Y.-H."/>
        </authorList>
    </citation>
    <scope>NUCLEOTIDE SEQUENCE [LARGE SCALE GENOMIC DNA]</scope>
    <source>
        <strain evidence="14 15">TMT2-48-2</strain>
    </source>
</reference>
<dbReference type="InterPro" id="IPR018764">
    <property type="entry name" value="RskA_C"/>
</dbReference>
<evidence type="ECO:0000256" key="8">
    <source>
        <dbReference type="ARBA" id="ARBA00023163"/>
    </source>
</evidence>
<dbReference type="EMBL" id="SOGN01000024">
    <property type="protein sequence ID" value="TFC82614.1"/>
    <property type="molecule type" value="Genomic_DNA"/>
</dbReference>
<dbReference type="Pfam" id="PF10099">
    <property type="entry name" value="RskA_C"/>
    <property type="match status" value="1"/>
</dbReference>
<evidence type="ECO:0000256" key="2">
    <source>
        <dbReference type="ARBA" id="ARBA00004236"/>
    </source>
</evidence>
<dbReference type="Proteomes" id="UP000298433">
    <property type="component" value="Unassembled WGS sequence"/>
</dbReference>
<gene>
    <name evidence="14" type="ORF">E3T23_04050</name>
</gene>
<evidence type="ECO:0000256" key="7">
    <source>
        <dbReference type="ARBA" id="ARBA00023136"/>
    </source>
</evidence>
<keyword evidence="8" id="KW-0804">Transcription</keyword>
<evidence type="ECO:0000256" key="4">
    <source>
        <dbReference type="ARBA" id="ARBA00022692"/>
    </source>
</evidence>
<organism evidence="14 15">
    <name type="scientific">Cryobacterium cheniae</name>
    <dbReference type="NCBI Taxonomy" id="1259262"/>
    <lineage>
        <taxon>Bacteria</taxon>
        <taxon>Bacillati</taxon>
        <taxon>Actinomycetota</taxon>
        <taxon>Actinomycetes</taxon>
        <taxon>Micrococcales</taxon>
        <taxon>Microbacteriaceae</taxon>
        <taxon>Cryobacterium</taxon>
    </lineage>
</organism>
<comment type="caution">
    <text evidence="14">The sequence shown here is derived from an EMBL/GenBank/DDBJ whole genome shotgun (WGS) entry which is preliminary data.</text>
</comment>
<evidence type="ECO:0000256" key="9">
    <source>
        <dbReference type="ARBA" id="ARBA00029829"/>
    </source>
</evidence>
<dbReference type="GO" id="GO:0005886">
    <property type="term" value="C:plasma membrane"/>
    <property type="evidence" value="ECO:0007669"/>
    <property type="project" value="UniProtKB-SubCell"/>
</dbReference>